<accession>A0A501PSH9</accession>
<proteinExistence type="predicted"/>
<dbReference type="Pfam" id="PF12802">
    <property type="entry name" value="MarR_2"/>
    <property type="match status" value="1"/>
</dbReference>
<dbReference type="PANTHER" id="PTHR33164">
    <property type="entry name" value="TRANSCRIPTIONAL REGULATOR, MARR FAMILY"/>
    <property type="match status" value="1"/>
</dbReference>
<evidence type="ECO:0000313" key="3">
    <source>
        <dbReference type="EMBL" id="TPD63012.1"/>
    </source>
</evidence>
<dbReference type="Proteomes" id="UP000319148">
    <property type="component" value="Unassembled WGS sequence"/>
</dbReference>
<dbReference type="InterPro" id="IPR036390">
    <property type="entry name" value="WH_DNA-bd_sf"/>
</dbReference>
<protein>
    <submittedName>
        <fullName evidence="3">MarR family transcriptional regulator</fullName>
    </submittedName>
</protein>
<dbReference type="OrthoDB" id="582199at2"/>
<dbReference type="SUPFAM" id="SSF46785">
    <property type="entry name" value="Winged helix' DNA-binding domain"/>
    <property type="match status" value="1"/>
</dbReference>
<evidence type="ECO:0000256" key="1">
    <source>
        <dbReference type="SAM" id="MobiDB-lite"/>
    </source>
</evidence>
<organism evidence="3 4">
    <name type="scientific">Emcibacter nanhaiensis</name>
    <dbReference type="NCBI Taxonomy" id="1505037"/>
    <lineage>
        <taxon>Bacteria</taxon>
        <taxon>Pseudomonadati</taxon>
        <taxon>Pseudomonadota</taxon>
        <taxon>Alphaproteobacteria</taxon>
        <taxon>Emcibacterales</taxon>
        <taxon>Emcibacteraceae</taxon>
        <taxon>Emcibacter</taxon>
    </lineage>
</organism>
<name>A0A501PSH9_9PROT</name>
<reference evidence="4" key="1">
    <citation type="submission" date="2019-06" db="EMBL/GenBank/DDBJ databases">
        <title>The complete genome of Emcibacter congregatus ZYLT.</title>
        <authorList>
            <person name="Zhao Z."/>
        </authorList>
    </citation>
    <scope>NUCLEOTIDE SEQUENCE [LARGE SCALE GENOMIC DNA]</scope>
    <source>
        <strain evidence="4">MCCC 1A06723</strain>
    </source>
</reference>
<evidence type="ECO:0000313" key="4">
    <source>
        <dbReference type="Proteomes" id="UP000319148"/>
    </source>
</evidence>
<gene>
    <name evidence="3" type="ORF">FIV46_02730</name>
</gene>
<dbReference type="PROSITE" id="PS50995">
    <property type="entry name" value="HTH_MARR_2"/>
    <property type="match status" value="1"/>
</dbReference>
<dbReference type="PANTHER" id="PTHR33164:SF43">
    <property type="entry name" value="HTH-TYPE TRANSCRIPTIONAL REPRESSOR YETL"/>
    <property type="match status" value="1"/>
</dbReference>
<dbReference type="InterPro" id="IPR039422">
    <property type="entry name" value="MarR/SlyA-like"/>
</dbReference>
<dbReference type="Gene3D" id="1.10.10.10">
    <property type="entry name" value="Winged helix-like DNA-binding domain superfamily/Winged helix DNA-binding domain"/>
    <property type="match status" value="1"/>
</dbReference>
<feature type="region of interest" description="Disordered" evidence="1">
    <location>
        <begin position="1"/>
        <end position="20"/>
    </location>
</feature>
<dbReference type="SMART" id="SM00347">
    <property type="entry name" value="HTH_MARR"/>
    <property type="match status" value="1"/>
</dbReference>
<dbReference type="EMBL" id="VFIY01000004">
    <property type="protein sequence ID" value="TPD63012.1"/>
    <property type="molecule type" value="Genomic_DNA"/>
</dbReference>
<dbReference type="GO" id="GO:0006950">
    <property type="term" value="P:response to stress"/>
    <property type="evidence" value="ECO:0007669"/>
    <property type="project" value="TreeGrafter"/>
</dbReference>
<keyword evidence="4" id="KW-1185">Reference proteome</keyword>
<feature type="domain" description="HTH marR-type" evidence="2">
    <location>
        <begin position="41"/>
        <end position="174"/>
    </location>
</feature>
<comment type="caution">
    <text evidence="3">The sequence shown here is derived from an EMBL/GenBank/DDBJ whole genome shotgun (WGS) entry which is preliminary data.</text>
</comment>
<sequence>MKDPDNNRQKRGGRVTGRREPMIKKNKKTAIGDITPQEARAMVLVQNVLALRHRLYRMASEAAPDHNLKSSELALIVSLGRNGTQSMSDLAKACFFSPPNATYIVSSLEKKGLVKRERSDKSSRVVYVNLTPAGEAVFETAFPQIVAKFRTFFDKRLSLEQMDYLELLLGQLVSD</sequence>
<dbReference type="AlphaFoldDB" id="A0A501PSH9"/>
<dbReference type="InterPro" id="IPR036388">
    <property type="entry name" value="WH-like_DNA-bd_sf"/>
</dbReference>
<dbReference type="GO" id="GO:0003700">
    <property type="term" value="F:DNA-binding transcription factor activity"/>
    <property type="evidence" value="ECO:0007669"/>
    <property type="project" value="InterPro"/>
</dbReference>
<dbReference type="PRINTS" id="PR00598">
    <property type="entry name" value="HTHMARR"/>
</dbReference>
<dbReference type="InterPro" id="IPR000835">
    <property type="entry name" value="HTH_MarR-typ"/>
</dbReference>
<evidence type="ECO:0000259" key="2">
    <source>
        <dbReference type="PROSITE" id="PS50995"/>
    </source>
</evidence>